<accession>A0AAD7GX68</accession>
<keyword evidence="3" id="KW-1185">Reference proteome</keyword>
<dbReference type="Proteomes" id="UP001221757">
    <property type="component" value="Unassembled WGS sequence"/>
</dbReference>
<feature type="compositionally biased region" description="Polar residues" evidence="1">
    <location>
        <begin position="66"/>
        <end position="77"/>
    </location>
</feature>
<dbReference type="AlphaFoldDB" id="A0AAD7GX68"/>
<dbReference type="EMBL" id="JARKIE010000005">
    <property type="protein sequence ID" value="KAJ7707306.1"/>
    <property type="molecule type" value="Genomic_DNA"/>
</dbReference>
<evidence type="ECO:0000313" key="2">
    <source>
        <dbReference type="EMBL" id="KAJ7707306.1"/>
    </source>
</evidence>
<name>A0AAD7GX68_MYCRO</name>
<evidence type="ECO:0000313" key="3">
    <source>
        <dbReference type="Proteomes" id="UP001221757"/>
    </source>
</evidence>
<organism evidence="2 3">
    <name type="scientific">Mycena rosella</name>
    <name type="common">Pink bonnet</name>
    <name type="synonym">Agaricus rosellus</name>
    <dbReference type="NCBI Taxonomy" id="1033263"/>
    <lineage>
        <taxon>Eukaryota</taxon>
        <taxon>Fungi</taxon>
        <taxon>Dikarya</taxon>
        <taxon>Basidiomycota</taxon>
        <taxon>Agaricomycotina</taxon>
        <taxon>Agaricomycetes</taxon>
        <taxon>Agaricomycetidae</taxon>
        <taxon>Agaricales</taxon>
        <taxon>Marasmiineae</taxon>
        <taxon>Mycenaceae</taxon>
        <taxon>Mycena</taxon>
    </lineage>
</organism>
<comment type="caution">
    <text evidence="2">The sequence shown here is derived from an EMBL/GenBank/DDBJ whole genome shotgun (WGS) entry which is preliminary data.</text>
</comment>
<evidence type="ECO:0000256" key="1">
    <source>
        <dbReference type="SAM" id="MobiDB-lite"/>
    </source>
</evidence>
<gene>
    <name evidence="2" type="ORF">B0H17DRAFT_1125134</name>
</gene>
<reference evidence="2" key="1">
    <citation type="submission" date="2023-03" db="EMBL/GenBank/DDBJ databases">
        <title>Massive genome expansion in bonnet fungi (Mycena s.s.) driven by repeated elements and novel gene families across ecological guilds.</title>
        <authorList>
            <consortium name="Lawrence Berkeley National Laboratory"/>
            <person name="Harder C.B."/>
            <person name="Miyauchi S."/>
            <person name="Viragh M."/>
            <person name="Kuo A."/>
            <person name="Thoen E."/>
            <person name="Andreopoulos B."/>
            <person name="Lu D."/>
            <person name="Skrede I."/>
            <person name="Drula E."/>
            <person name="Henrissat B."/>
            <person name="Morin E."/>
            <person name="Kohler A."/>
            <person name="Barry K."/>
            <person name="LaButti K."/>
            <person name="Morin E."/>
            <person name="Salamov A."/>
            <person name="Lipzen A."/>
            <person name="Mereny Z."/>
            <person name="Hegedus B."/>
            <person name="Baldrian P."/>
            <person name="Stursova M."/>
            <person name="Weitz H."/>
            <person name="Taylor A."/>
            <person name="Grigoriev I.V."/>
            <person name="Nagy L.G."/>
            <person name="Martin F."/>
            <person name="Kauserud H."/>
        </authorList>
    </citation>
    <scope>NUCLEOTIDE SEQUENCE</scope>
    <source>
        <strain evidence="2">CBHHK067</strain>
    </source>
</reference>
<feature type="region of interest" description="Disordered" evidence="1">
    <location>
        <begin position="55"/>
        <end position="78"/>
    </location>
</feature>
<proteinExistence type="predicted"/>
<protein>
    <submittedName>
        <fullName evidence="2">Uncharacterized protein</fullName>
    </submittedName>
</protein>
<sequence length="174" mass="19244">MPKGDPNWIGGRTSELYSCSIGLRVDSSAYGHRILLSVAGEDGYSRMKSYLAAPRGETREIARNGQGESKTKGSQPQLHRRSLAFLGAKFRRRIANIQAPCYPIRTTPVVGQASADPGRFRESGKWKRWGSGSALPQLSQVMYMAGAQFETTKSALDPRMEGRVRANNKTLRRV</sequence>